<dbReference type="AlphaFoldDB" id="A0A9P7E4I4"/>
<proteinExistence type="predicted"/>
<organism evidence="1 2">
    <name type="scientific">Suillus subaureus</name>
    <dbReference type="NCBI Taxonomy" id="48587"/>
    <lineage>
        <taxon>Eukaryota</taxon>
        <taxon>Fungi</taxon>
        <taxon>Dikarya</taxon>
        <taxon>Basidiomycota</taxon>
        <taxon>Agaricomycotina</taxon>
        <taxon>Agaricomycetes</taxon>
        <taxon>Agaricomycetidae</taxon>
        <taxon>Boletales</taxon>
        <taxon>Suillineae</taxon>
        <taxon>Suillaceae</taxon>
        <taxon>Suillus</taxon>
    </lineage>
</organism>
<gene>
    <name evidence="1" type="ORF">BJ212DRAFT_1302029</name>
</gene>
<sequence length="377" mass="42990">MSSQLPPHWFTSQLGFYLHQGSSSHYVWLNSMPSSKSQMMAFKLVPSTPRMVNSILSACQCTWVQTAAFLLSIHPELPNTNEGGANNRVHMQFSIFTKELMKSHLLFNGTMPPCLKKLQGRNRALVGKIRELPLKLLILYVFDHCQRFKANQAKDGCILFRQAELVIAFTIHKGVRESQEENTFCWVDLLKPNAPHYPLCAQDLQEWARYLLETGDLDNTCIILPTTCYFDEVQRTCMEQTTSPLQRVPTEMISLIIHNHIHLSSSANNISDGMLTGEQGEGHRMVDPQPLKRTFVFYMESDKESDNEELPSAYQGHSCQSHFGIRFYEEKVGMPEGAAYTFQSCVSKTYINAKLVKGEERLKNLIIFRLIICNIVS</sequence>
<dbReference type="EMBL" id="JABBWG010000030">
    <property type="protein sequence ID" value="KAG1811108.1"/>
    <property type="molecule type" value="Genomic_DNA"/>
</dbReference>
<evidence type="ECO:0000313" key="2">
    <source>
        <dbReference type="Proteomes" id="UP000807769"/>
    </source>
</evidence>
<name>A0A9P7E4I4_9AGAM</name>
<comment type="caution">
    <text evidence="1">The sequence shown here is derived from an EMBL/GenBank/DDBJ whole genome shotgun (WGS) entry which is preliminary data.</text>
</comment>
<dbReference type="RefSeq" id="XP_041189768.1">
    <property type="nucleotide sequence ID" value="XM_041333208.1"/>
</dbReference>
<dbReference type="Proteomes" id="UP000807769">
    <property type="component" value="Unassembled WGS sequence"/>
</dbReference>
<dbReference type="GeneID" id="64627225"/>
<reference evidence="1" key="1">
    <citation type="journal article" date="2020" name="New Phytol.">
        <title>Comparative genomics reveals dynamic genome evolution in host specialist ectomycorrhizal fungi.</title>
        <authorList>
            <person name="Lofgren L.A."/>
            <person name="Nguyen N.H."/>
            <person name="Vilgalys R."/>
            <person name="Ruytinx J."/>
            <person name="Liao H.L."/>
            <person name="Branco S."/>
            <person name="Kuo A."/>
            <person name="LaButti K."/>
            <person name="Lipzen A."/>
            <person name="Andreopoulos W."/>
            <person name="Pangilinan J."/>
            <person name="Riley R."/>
            <person name="Hundley H."/>
            <person name="Na H."/>
            <person name="Barry K."/>
            <person name="Grigoriev I.V."/>
            <person name="Stajich J.E."/>
            <person name="Kennedy P.G."/>
        </authorList>
    </citation>
    <scope>NUCLEOTIDE SEQUENCE</scope>
    <source>
        <strain evidence="1">MN1</strain>
    </source>
</reference>
<protein>
    <submittedName>
        <fullName evidence="1">Uncharacterized protein</fullName>
    </submittedName>
</protein>
<keyword evidence="2" id="KW-1185">Reference proteome</keyword>
<evidence type="ECO:0000313" key="1">
    <source>
        <dbReference type="EMBL" id="KAG1811108.1"/>
    </source>
</evidence>
<accession>A0A9P7E4I4</accession>